<evidence type="ECO:0000256" key="13">
    <source>
        <dbReference type="PROSITE-ProRule" id="PRU00723"/>
    </source>
</evidence>
<dbReference type="AlphaFoldDB" id="A0A9W7EMW8"/>
<comment type="caution">
    <text evidence="17">The sequence shown here is derived from an EMBL/GenBank/DDBJ whole genome shotgun (WGS) entry which is preliminary data.</text>
</comment>
<protein>
    <recommendedName>
        <fullName evidence="14">tRNA-dihydrouridine(47) synthase [NAD(P)(+)]</fullName>
        <ecNumber evidence="14">1.3.1.-</ecNumber>
    </recommendedName>
    <alternativeName>
        <fullName evidence="14">tRNA-dihydrouridine synthase 3</fullName>
    </alternativeName>
</protein>
<feature type="zinc finger region" description="C3H1-type" evidence="13">
    <location>
        <begin position="510"/>
        <end position="539"/>
    </location>
</feature>
<reference evidence="18" key="1">
    <citation type="journal article" date="2023" name="Commun. Biol.">
        <title>Genome analysis of Parmales, the sister group of diatoms, reveals the evolutionary specialization of diatoms from phago-mixotrophs to photoautotrophs.</title>
        <authorList>
            <person name="Ban H."/>
            <person name="Sato S."/>
            <person name="Yoshikawa S."/>
            <person name="Yamada K."/>
            <person name="Nakamura Y."/>
            <person name="Ichinomiya M."/>
            <person name="Sato N."/>
            <person name="Blanc-Mathieu R."/>
            <person name="Endo H."/>
            <person name="Kuwata A."/>
            <person name="Ogata H."/>
        </authorList>
    </citation>
    <scope>NUCLEOTIDE SEQUENCE [LARGE SCALE GENOMIC DNA]</scope>
    <source>
        <strain evidence="18">NIES 3699</strain>
    </source>
</reference>
<dbReference type="InterPro" id="IPR000571">
    <property type="entry name" value="Znf_CCCH"/>
</dbReference>
<feature type="region of interest" description="Disordered" evidence="15">
    <location>
        <begin position="86"/>
        <end position="108"/>
    </location>
</feature>
<gene>
    <name evidence="17" type="ORF">TrVE_jg526</name>
</gene>
<keyword evidence="13 14" id="KW-0479">Metal-binding</keyword>
<accession>A0A9W7EMW8</accession>
<sequence length="550" mass="61593">MPKRKSASTSVPNSSSSKLDVSIISTLLKFVGEEGKAKKKVIKKLKKKHFGDEKKEAKKEAKRFLDRAIDANVVLLNGDVLSLPTTTTTTTTTTTASTSTTTDSSNKTKTKTLPLHKYILAPMVGASELPFRLLCRQYGAQAAYTPMISSARFSLPDEAEYRAQEFQTTASDRPLVAHFSANNASEMVKSAKYVENHCDAIDLNLGCPQRVAYIGHYGSYLLNDSDRPLVLSIVRSTCAAVSIPVFVKIRLLDTLPETIKLVKQLKEAGASLVAIHARYRASFERTGPGARDGAAMLDQVRDVKKAFPDFTIVSNGNIITYEDVKNNLEFTKADGVMSAEGILDNPALYVESLEGVSEETIERVKDPTNLALEYIELVRRYPATIRTVVFHTRRMLRDLLNRFQLMQDCIACETLDEVESIVNRVRKYCSDPDSFTYDAEKAKKAKEDLARKKEEEGKRKRYEERMKRKAKRENKPLDHYLNIGAELPSLFTIKTLKPLEQDKQKQVWNASHGQHCMAYHLWEGGCKRGRGCAFLHCDVGGFDEKEEVAG</sequence>
<dbReference type="GO" id="GO:0008270">
    <property type="term" value="F:zinc ion binding"/>
    <property type="evidence" value="ECO:0007669"/>
    <property type="project" value="UniProtKB-KW"/>
</dbReference>
<keyword evidence="13 14" id="KW-0863">Zinc-finger</keyword>
<dbReference type="PROSITE" id="PS50103">
    <property type="entry name" value="ZF_C3H1"/>
    <property type="match status" value="1"/>
</dbReference>
<evidence type="ECO:0000256" key="7">
    <source>
        <dbReference type="ARBA" id="ARBA00023027"/>
    </source>
</evidence>
<keyword evidence="13 14" id="KW-0862">Zinc</keyword>
<keyword evidence="4 14" id="KW-0819">tRNA processing</keyword>
<keyword evidence="5" id="KW-0521">NADP</keyword>
<dbReference type="PANTHER" id="PTHR11082:SF5">
    <property type="entry name" value="TRNA-DIHYDROURIDINE(16_17) SYNTHASE [NAD(P)(+)]-LIKE"/>
    <property type="match status" value="1"/>
</dbReference>
<dbReference type="PANTHER" id="PTHR11082">
    <property type="entry name" value="TRNA-DIHYDROURIDINE SYNTHASE"/>
    <property type="match status" value="1"/>
</dbReference>
<evidence type="ECO:0000256" key="2">
    <source>
        <dbReference type="ARBA" id="ARBA00022630"/>
    </source>
</evidence>
<comment type="catalytic activity">
    <reaction evidence="9">
        <text>5,6-dihydrouridine(17) in tRNA + NAD(+) = uridine(17) in tRNA + NADH + H(+)</text>
        <dbReference type="Rhea" id="RHEA:53372"/>
        <dbReference type="Rhea" id="RHEA-COMP:13541"/>
        <dbReference type="Rhea" id="RHEA-COMP:13542"/>
        <dbReference type="ChEBI" id="CHEBI:15378"/>
        <dbReference type="ChEBI" id="CHEBI:57540"/>
        <dbReference type="ChEBI" id="CHEBI:57945"/>
        <dbReference type="ChEBI" id="CHEBI:65315"/>
        <dbReference type="ChEBI" id="CHEBI:74443"/>
        <dbReference type="EC" id="1.3.1.88"/>
    </reaction>
    <physiologicalReaction direction="right-to-left" evidence="9">
        <dbReference type="Rhea" id="RHEA:53374"/>
    </physiologicalReaction>
</comment>
<dbReference type="Gene3D" id="3.20.20.70">
    <property type="entry name" value="Aldolase class I"/>
    <property type="match status" value="1"/>
</dbReference>
<keyword evidence="6 14" id="KW-0560">Oxidoreductase</keyword>
<dbReference type="GO" id="GO:0050660">
    <property type="term" value="F:flavin adenine dinucleotide binding"/>
    <property type="evidence" value="ECO:0007669"/>
    <property type="project" value="UniProtKB-UniRule"/>
</dbReference>
<evidence type="ECO:0000256" key="3">
    <source>
        <dbReference type="ARBA" id="ARBA00022643"/>
    </source>
</evidence>
<dbReference type="Pfam" id="PF01207">
    <property type="entry name" value="Dus"/>
    <property type="match status" value="1"/>
</dbReference>
<dbReference type="InterPro" id="IPR018517">
    <property type="entry name" value="tRNA_hU_synthase_CS"/>
</dbReference>
<comment type="catalytic activity">
    <reaction evidence="11">
        <text>5,6-dihydrouridine(16) in tRNA + NAD(+) = uridine(16) in tRNA + NADH + H(+)</text>
        <dbReference type="Rhea" id="RHEA:53380"/>
        <dbReference type="Rhea" id="RHEA-COMP:13543"/>
        <dbReference type="Rhea" id="RHEA-COMP:13544"/>
        <dbReference type="ChEBI" id="CHEBI:15378"/>
        <dbReference type="ChEBI" id="CHEBI:57540"/>
        <dbReference type="ChEBI" id="CHEBI:57945"/>
        <dbReference type="ChEBI" id="CHEBI:65315"/>
        <dbReference type="ChEBI" id="CHEBI:74443"/>
        <dbReference type="EC" id="1.3.1.88"/>
    </reaction>
    <physiologicalReaction direction="right-to-left" evidence="11">
        <dbReference type="Rhea" id="RHEA:53382"/>
    </physiologicalReaction>
</comment>
<dbReference type="EC" id="1.3.1.-" evidence="14"/>
<name>A0A9W7EMW8_9STRA</name>
<dbReference type="EMBL" id="BRXX01000022">
    <property type="protein sequence ID" value="GMH83023.1"/>
    <property type="molecule type" value="Genomic_DNA"/>
</dbReference>
<comment type="catalytic activity">
    <reaction evidence="12">
        <text>5,6-dihydrouridine(17) in tRNA + NADP(+) = uridine(17) in tRNA + NADPH + H(+)</text>
        <dbReference type="Rhea" id="RHEA:53368"/>
        <dbReference type="Rhea" id="RHEA-COMP:13541"/>
        <dbReference type="Rhea" id="RHEA-COMP:13542"/>
        <dbReference type="ChEBI" id="CHEBI:15378"/>
        <dbReference type="ChEBI" id="CHEBI:57783"/>
        <dbReference type="ChEBI" id="CHEBI:58349"/>
        <dbReference type="ChEBI" id="CHEBI:65315"/>
        <dbReference type="ChEBI" id="CHEBI:74443"/>
        <dbReference type="EC" id="1.3.1.88"/>
    </reaction>
    <physiologicalReaction direction="right-to-left" evidence="12">
        <dbReference type="Rhea" id="RHEA:53370"/>
    </physiologicalReaction>
</comment>
<dbReference type="GO" id="GO:0017150">
    <property type="term" value="F:tRNA dihydrouridine synthase activity"/>
    <property type="evidence" value="ECO:0007669"/>
    <property type="project" value="UniProtKB-UniRule"/>
</dbReference>
<evidence type="ECO:0000256" key="8">
    <source>
        <dbReference type="ARBA" id="ARBA00038313"/>
    </source>
</evidence>
<comment type="similarity">
    <text evidence="8">Belongs to the Dus family. Dus1 subfamily.</text>
</comment>
<evidence type="ECO:0000256" key="1">
    <source>
        <dbReference type="ARBA" id="ARBA00001917"/>
    </source>
</evidence>
<dbReference type="CDD" id="cd02801">
    <property type="entry name" value="DUS_like_FMN"/>
    <property type="match status" value="1"/>
</dbReference>
<dbReference type="InterPro" id="IPR013785">
    <property type="entry name" value="Aldolase_TIM"/>
</dbReference>
<proteinExistence type="inferred from homology"/>
<feature type="region of interest" description="Disordered" evidence="15">
    <location>
        <begin position="450"/>
        <end position="469"/>
    </location>
</feature>
<feature type="compositionally biased region" description="Basic and acidic residues" evidence="15">
    <location>
        <begin position="450"/>
        <end position="466"/>
    </location>
</feature>
<comment type="similarity">
    <text evidence="14">Belongs to the dus family. Dus3 subfamily.</text>
</comment>
<evidence type="ECO:0000313" key="17">
    <source>
        <dbReference type="EMBL" id="GMH83023.1"/>
    </source>
</evidence>
<organism evidence="17 18">
    <name type="scientific">Triparma verrucosa</name>
    <dbReference type="NCBI Taxonomy" id="1606542"/>
    <lineage>
        <taxon>Eukaryota</taxon>
        <taxon>Sar</taxon>
        <taxon>Stramenopiles</taxon>
        <taxon>Ochrophyta</taxon>
        <taxon>Bolidophyceae</taxon>
        <taxon>Parmales</taxon>
        <taxon>Triparmaceae</taxon>
        <taxon>Triparma</taxon>
    </lineage>
</organism>
<evidence type="ECO:0000256" key="6">
    <source>
        <dbReference type="ARBA" id="ARBA00023002"/>
    </source>
</evidence>
<keyword evidence="3 14" id="KW-0288">FMN</keyword>
<evidence type="ECO:0000256" key="12">
    <source>
        <dbReference type="ARBA" id="ARBA00049467"/>
    </source>
</evidence>
<evidence type="ECO:0000256" key="15">
    <source>
        <dbReference type="SAM" id="MobiDB-lite"/>
    </source>
</evidence>
<evidence type="ECO:0000256" key="5">
    <source>
        <dbReference type="ARBA" id="ARBA00022857"/>
    </source>
</evidence>
<dbReference type="Proteomes" id="UP001165160">
    <property type="component" value="Unassembled WGS sequence"/>
</dbReference>
<comment type="catalytic activity">
    <reaction evidence="10">
        <text>5,6-dihydrouridine(16) in tRNA + NADP(+) = uridine(16) in tRNA + NADPH + H(+)</text>
        <dbReference type="Rhea" id="RHEA:53376"/>
        <dbReference type="Rhea" id="RHEA-COMP:13543"/>
        <dbReference type="Rhea" id="RHEA-COMP:13544"/>
        <dbReference type="ChEBI" id="CHEBI:15378"/>
        <dbReference type="ChEBI" id="CHEBI:57783"/>
        <dbReference type="ChEBI" id="CHEBI:58349"/>
        <dbReference type="ChEBI" id="CHEBI:65315"/>
        <dbReference type="ChEBI" id="CHEBI:74443"/>
        <dbReference type="EC" id="1.3.1.88"/>
    </reaction>
    <physiologicalReaction direction="right-to-left" evidence="10">
        <dbReference type="Rhea" id="RHEA:53378"/>
    </physiologicalReaction>
</comment>
<evidence type="ECO:0000259" key="16">
    <source>
        <dbReference type="PROSITE" id="PS50103"/>
    </source>
</evidence>
<dbReference type="SUPFAM" id="SSF51395">
    <property type="entry name" value="FMN-linked oxidoreductases"/>
    <property type="match status" value="1"/>
</dbReference>
<feature type="domain" description="C3H1-type" evidence="16">
    <location>
        <begin position="510"/>
        <end position="539"/>
    </location>
</feature>
<evidence type="ECO:0000256" key="14">
    <source>
        <dbReference type="RuleBase" id="RU291113"/>
    </source>
</evidence>
<evidence type="ECO:0000256" key="10">
    <source>
        <dbReference type="ARBA" id="ARBA00047652"/>
    </source>
</evidence>
<evidence type="ECO:0000313" key="18">
    <source>
        <dbReference type="Proteomes" id="UP001165160"/>
    </source>
</evidence>
<evidence type="ECO:0000256" key="11">
    <source>
        <dbReference type="ARBA" id="ARBA00048934"/>
    </source>
</evidence>
<evidence type="ECO:0000256" key="9">
    <source>
        <dbReference type="ARBA" id="ARBA00047287"/>
    </source>
</evidence>
<feature type="compositionally biased region" description="Low complexity" evidence="15">
    <location>
        <begin position="86"/>
        <end position="107"/>
    </location>
</feature>
<comment type="cofactor">
    <cofactor evidence="1 14">
        <name>FMN</name>
        <dbReference type="ChEBI" id="CHEBI:58210"/>
    </cofactor>
</comment>
<dbReference type="PROSITE" id="PS01136">
    <property type="entry name" value="UPF0034"/>
    <property type="match status" value="1"/>
</dbReference>
<evidence type="ECO:0000256" key="4">
    <source>
        <dbReference type="ARBA" id="ARBA00022694"/>
    </source>
</evidence>
<keyword evidence="7" id="KW-0520">NAD</keyword>
<dbReference type="InterPro" id="IPR035587">
    <property type="entry name" value="DUS-like_FMN-bd"/>
</dbReference>
<keyword evidence="2 14" id="KW-0285">Flavoprotein</keyword>
<keyword evidence="18" id="KW-1185">Reference proteome</keyword>